<dbReference type="AlphaFoldDB" id="A0A7W4JG61"/>
<reference evidence="1 2" key="1">
    <citation type="submission" date="2020-04" db="EMBL/GenBank/DDBJ databases">
        <title>Description of novel Gluconacetobacter.</title>
        <authorList>
            <person name="Sombolestani A."/>
        </authorList>
    </citation>
    <scope>NUCLEOTIDE SEQUENCE [LARGE SCALE GENOMIC DNA]</scope>
    <source>
        <strain evidence="1 2">LMG 27725</strain>
    </source>
</reference>
<evidence type="ECO:0000313" key="1">
    <source>
        <dbReference type="EMBL" id="MBB2180618.1"/>
    </source>
</evidence>
<sequence length="62" mass="6619">METSIPFVIDAGYGSGLEAVAGCVIFSMPQRIRLFLDFMVSRLQAFLQDATEGCQTASGLAS</sequence>
<protein>
    <submittedName>
        <fullName evidence="1">Uncharacterized protein</fullName>
    </submittedName>
</protein>
<evidence type="ECO:0000313" key="2">
    <source>
        <dbReference type="Proteomes" id="UP000525623"/>
    </source>
</evidence>
<proteinExistence type="predicted"/>
<dbReference type="Proteomes" id="UP000525623">
    <property type="component" value="Unassembled WGS sequence"/>
</dbReference>
<accession>A0A7W4JG61</accession>
<dbReference type="RefSeq" id="WP_182968352.1">
    <property type="nucleotide sequence ID" value="NZ_BAABGC010000019.1"/>
</dbReference>
<organism evidence="1 2">
    <name type="scientific">Gluconacetobacter tumulicola</name>
    <dbReference type="NCBI Taxonomy" id="1017177"/>
    <lineage>
        <taxon>Bacteria</taxon>
        <taxon>Pseudomonadati</taxon>
        <taxon>Pseudomonadota</taxon>
        <taxon>Alphaproteobacteria</taxon>
        <taxon>Acetobacterales</taxon>
        <taxon>Acetobacteraceae</taxon>
        <taxon>Gluconacetobacter</taxon>
    </lineage>
</organism>
<gene>
    <name evidence="1" type="ORF">HLH29_15880</name>
</gene>
<comment type="caution">
    <text evidence="1">The sequence shown here is derived from an EMBL/GenBank/DDBJ whole genome shotgun (WGS) entry which is preliminary data.</text>
</comment>
<dbReference type="EMBL" id="JABEQL010000028">
    <property type="protein sequence ID" value="MBB2180618.1"/>
    <property type="molecule type" value="Genomic_DNA"/>
</dbReference>
<name>A0A7W4JG61_9PROT</name>
<keyword evidence="2" id="KW-1185">Reference proteome</keyword>